<protein>
    <submittedName>
        <fullName evidence="1">Uncharacterized protein</fullName>
    </submittedName>
</protein>
<keyword evidence="2" id="KW-1185">Reference proteome</keyword>
<dbReference type="EMBL" id="PVTJ01000001">
    <property type="protein sequence ID" value="PRY62555.1"/>
    <property type="molecule type" value="Genomic_DNA"/>
</dbReference>
<sequence>MGQTLYSNEAREVRAWADAESRMASLIKMERNRPGRQATDEFATHQLNDFFHRECPGLPLPWEWRWTYGCPRGFLTVMVAYGVREWAEVLGDGTVEAEPGGPGESKLQADCLKFGQRFTVWGYVRDDEVRGMSKLVQGWSM</sequence>
<evidence type="ECO:0000313" key="2">
    <source>
        <dbReference type="Proteomes" id="UP000238176"/>
    </source>
</evidence>
<dbReference type="OrthoDB" id="5185379at2"/>
<dbReference type="RefSeq" id="WP_106362560.1">
    <property type="nucleotide sequence ID" value="NZ_PVTJ01000001.1"/>
</dbReference>
<proteinExistence type="predicted"/>
<gene>
    <name evidence="1" type="ORF">B0I28_101889</name>
</gene>
<dbReference type="Proteomes" id="UP000238176">
    <property type="component" value="Unassembled WGS sequence"/>
</dbReference>
<name>A0A2T0UX94_9ACTN</name>
<evidence type="ECO:0000313" key="1">
    <source>
        <dbReference type="EMBL" id="PRY62555.1"/>
    </source>
</evidence>
<accession>A0A2T0UX94</accession>
<reference evidence="1 2" key="1">
    <citation type="submission" date="2018-03" db="EMBL/GenBank/DDBJ databases">
        <title>Genomic Encyclopedia of Type Strains, Phase III (KMG-III): the genomes of soil and plant-associated and newly described type strains.</title>
        <authorList>
            <person name="Whitman W."/>
        </authorList>
    </citation>
    <scope>NUCLEOTIDE SEQUENCE [LARGE SCALE GENOMIC DNA]</scope>
    <source>
        <strain evidence="1 2">CGMCC 4.7067</strain>
    </source>
</reference>
<dbReference type="AlphaFoldDB" id="A0A2T0UX94"/>
<organism evidence="1 2">
    <name type="scientific">Glycomyces artemisiae</name>
    <dbReference type="NCBI Taxonomy" id="1076443"/>
    <lineage>
        <taxon>Bacteria</taxon>
        <taxon>Bacillati</taxon>
        <taxon>Actinomycetota</taxon>
        <taxon>Actinomycetes</taxon>
        <taxon>Glycomycetales</taxon>
        <taxon>Glycomycetaceae</taxon>
        <taxon>Glycomyces</taxon>
    </lineage>
</organism>
<comment type="caution">
    <text evidence="1">The sequence shown here is derived from an EMBL/GenBank/DDBJ whole genome shotgun (WGS) entry which is preliminary data.</text>
</comment>